<name>A0A2N1J3J7_9BACT</name>
<evidence type="ECO:0000259" key="2">
    <source>
        <dbReference type="PROSITE" id="PS50110"/>
    </source>
</evidence>
<dbReference type="Gene3D" id="3.40.50.2300">
    <property type="match status" value="1"/>
</dbReference>
<evidence type="ECO:0000256" key="1">
    <source>
        <dbReference type="PROSITE-ProRule" id="PRU00169"/>
    </source>
</evidence>
<feature type="domain" description="CheW-like" evidence="3">
    <location>
        <begin position="19"/>
        <end position="161"/>
    </location>
</feature>
<dbReference type="InterPro" id="IPR002545">
    <property type="entry name" value="CheW-lke_dom"/>
</dbReference>
<dbReference type="InterPro" id="IPR011006">
    <property type="entry name" value="CheY-like_superfamily"/>
</dbReference>
<feature type="modified residue" description="4-aspartylphosphate" evidence="1">
    <location>
        <position position="234"/>
    </location>
</feature>
<feature type="domain" description="Response regulatory" evidence="2">
    <location>
        <begin position="182"/>
        <end position="301"/>
    </location>
</feature>
<dbReference type="KEGG" id="ahs:AHALO_0757"/>
<evidence type="ECO:0000313" key="4">
    <source>
        <dbReference type="EMBL" id="PKI81062.1"/>
    </source>
</evidence>
<dbReference type="PANTHER" id="PTHR47233:SF3">
    <property type="entry name" value="CHEMOTAXIS PROTEIN CHEV"/>
    <property type="match status" value="1"/>
</dbReference>
<dbReference type="PANTHER" id="PTHR47233">
    <property type="entry name" value="CHEMOTAXIS PROTEIN CHEV"/>
    <property type="match status" value="1"/>
</dbReference>
<dbReference type="PROSITE" id="PS50110">
    <property type="entry name" value="RESPONSE_REGULATORY"/>
    <property type="match status" value="1"/>
</dbReference>
<dbReference type="SMART" id="SM00260">
    <property type="entry name" value="CheW"/>
    <property type="match status" value="1"/>
</dbReference>
<dbReference type="GO" id="GO:0006935">
    <property type="term" value="P:chemotaxis"/>
    <property type="evidence" value="ECO:0007669"/>
    <property type="project" value="InterPro"/>
</dbReference>
<organism evidence="4 5">
    <name type="scientific">Malaciobacter halophilus</name>
    <dbReference type="NCBI Taxonomy" id="197482"/>
    <lineage>
        <taxon>Bacteria</taxon>
        <taxon>Pseudomonadati</taxon>
        <taxon>Campylobacterota</taxon>
        <taxon>Epsilonproteobacteria</taxon>
        <taxon>Campylobacterales</taxon>
        <taxon>Arcobacteraceae</taxon>
        <taxon>Malaciobacter</taxon>
    </lineage>
</organism>
<evidence type="ECO:0000259" key="3">
    <source>
        <dbReference type="PROSITE" id="PS50851"/>
    </source>
</evidence>
<comment type="caution">
    <text evidence="4">The sequence shown here is derived from an EMBL/GenBank/DDBJ whole genome shotgun (WGS) entry which is preliminary data.</text>
</comment>
<dbReference type="Proteomes" id="UP000233248">
    <property type="component" value="Unassembled WGS sequence"/>
</dbReference>
<dbReference type="InterPro" id="IPR001789">
    <property type="entry name" value="Sig_transdc_resp-reg_receiver"/>
</dbReference>
<dbReference type="PROSITE" id="PS50851">
    <property type="entry name" value="CHEW"/>
    <property type="match status" value="1"/>
</dbReference>
<dbReference type="AlphaFoldDB" id="A0A2N1J3J7"/>
<dbReference type="Pfam" id="PF01584">
    <property type="entry name" value="CheW"/>
    <property type="match status" value="1"/>
</dbReference>
<protein>
    <submittedName>
        <fullName evidence="4">Chemotaxis protein CheV</fullName>
    </submittedName>
</protein>
<accession>A0A2N1J3J7</accession>
<dbReference type="RefSeq" id="WP_101184462.1">
    <property type="nucleotide sequence ID" value="NZ_CP031218.1"/>
</dbReference>
<proteinExistence type="predicted"/>
<keyword evidence="5" id="KW-1185">Reference proteome</keyword>
<dbReference type="Pfam" id="PF00072">
    <property type="entry name" value="Response_reg"/>
    <property type="match status" value="1"/>
</dbReference>
<dbReference type="Gene3D" id="2.40.50.180">
    <property type="entry name" value="CheA-289, Domain 4"/>
    <property type="match status" value="1"/>
</dbReference>
<dbReference type="InterPro" id="IPR036061">
    <property type="entry name" value="CheW-like_dom_sf"/>
</dbReference>
<dbReference type="SUPFAM" id="SSF52172">
    <property type="entry name" value="CheY-like"/>
    <property type="match status" value="1"/>
</dbReference>
<dbReference type="SMART" id="SM00448">
    <property type="entry name" value="REC"/>
    <property type="match status" value="1"/>
</dbReference>
<dbReference type="OrthoDB" id="9806105at2"/>
<dbReference type="SUPFAM" id="SSF50341">
    <property type="entry name" value="CheW-like"/>
    <property type="match status" value="1"/>
</dbReference>
<gene>
    <name evidence="4" type="ORF">CP960_05755</name>
</gene>
<reference evidence="4 5" key="1">
    <citation type="submission" date="2017-09" db="EMBL/GenBank/DDBJ databases">
        <title>Genomics of the genus Arcobacter.</title>
        <authorList>
            <person name="Perez-Cataluna A."/>
            <person name="Figueras M.J."/>
            <person name="Salas-Masso N."/>
        </authorList>
    </citation>
    <scope>NUCLEOTIDE SEQUENCE [LARGE SCALE GENOMIC DNA]</scope>
    <source>
        <strain evidence="4 5">DSM 18005</strain>
    </source>
</reference>
<evidence type="ECO:0000313" key="5">
    <source>
        <dbReference type="Proteomes" id="UP000233248"/>
    </source>
</evidence>
<dbReference type="Gene3D" id="2.30.30.40">
    <property type="entry name" value="SH3 Domains"/>
    <property type="match status" value="1"/>
</dbReference>
<keyword evidence="1" id="KW-0597">Phosphoprotein</keyword>
<sequence length="302" mass="34075">MSDINSSVEQMTQGHRRNVQQLAVFYTSHNNIYAINIAKVKAFVIKEEVTINDTPSDSNIIAGIATIRGEPVTLVNLDAWLGQQKMTMDEYKLIIYCEFNHKKVGFLIKDMLDIVEKTTDELRHTEETNSKITYTTYVRVHEKDELCTVFNAEQLLKDIGWTDDGEDAVNKYVDTPLNSEKLVLAAEDSGVAREVLRKFFQKAKLNYEIYNNGALLLQRLEELDANKIGLVITDIEMPEADGFQVAAFLKENSSHSHIPVVVNSSMTTDAVKNKMNNIGVDGFIGKTDVQALYEATKKFLLN</sequence>
<dbReference type="EMBL" id="NXIF01000023">
    <property type="protein sequence ID" value="PKI81062.1"/>
    <property type="molecule type" value="Genomic_DNA"/>
</dbReference>
<dbReference type="GO" id="GO:0000160">
    <property type="term" value="P:phosphorelay signal transduction system"/>
    <property type="evidence" value="ECO:0007669"/>
    <property type="project" value="InterPro"/>
</dbReference>